<dbReference type="GO" id="GO:0051604">
    <property type="term" value="P:protein maturation"/>
    <property type="evidence" value="ECO:0007669"/>
    <property type="project" value="TreeGrafter"/>
</dbReference>
<organism evidence="2">
    <name type="scientific">marine sediment metagenome</name>
    <dbReference type="NCBI Taxonomy" id="412755"/>
    <lineage>
        <taxon>unclassified sequences</taxon>
        <taxon>metagenomes</taxon>
        <taxon>ecological metagenomes</taxon>
    </lineage>
</organism>
<dbReference type="InterPro" id="IPR051060">
    <property type="entry name" value="Carbamoyltrans_HypF-like"/>
</dbReference>
<proteinExistence type="predicted"/>
<gene>
    <name evidence="2" type="ORF">S01H1_48077</name>
</gene>
<name>X0W681_9ZZZZ</name>
<evidence type="ECO:0000259" key="1">
    <source>
        <dbReference type="Pfam" id="PF22521"/>
    </source>
</evidence>
<dbReference type="Gene3D" id="3.30.420.40">
    <property type="match status" value="1"/>
</dbReference>
<feature type="non-terminal residue" evidence="2">
    <location>
        <position position="1"/>
    </location>
</feature>
<protein>
    <recommendedName>
        <fullName evidence="1">Carbamoyltransferase Kae1-like domain-containing protein</fullName>
    </recommendedName>
</protein>
<dbReference type="EMBL" id="BARS01030859">
    <property type="protein sequence ID" value="GAG26404.1"/>
    <property type="molecule type" value="Genomic_DNA"/>
</dbReference>
<dbReference type="PANTHER" id="PTHR42959:SF1">
    <property type="entry name" value="CARBAMOYLTRANSFERASE HYPF"/>
    <property type="match status" value="1"/>
</dbReference>
<dbReference type="AlphaFoldDB" id="X0W681"/>
<feature type="domain" description="Carbamoyltransferase Kae1-like" evidence="1">
    <location>
        <begin position="1"/>
        <end position="146"/>
    </location>
</feature>
<evidence type="ECO:0000313" key="2">
    <source>
        <dbReference type="EMBL" id="GAG26404.1"/>
    </source>
</evidence>
<reference evidence="2" key="1">
    <citation type="journal article" date="2014" name="Front. Microbiol.">
        <title>High frequency of phylogenetically diverse reductive dehalogenase-homologous genes in deep subseafloor sedimentary metagenomes.</title>
        <authorList>
            <person name="Kawai M."/>
            <person name="Futagami T."/>
            <person name="Toyoda A."/>
            <person name="Takaki Y."/>
            <person name="Nishi S."/>
            <person name="Hori S."/>
            <person name="Arai W."/>
            <person name="Tsubouchi T."/>
            <person name="Morono Y."/>
            <person name="Uchiyama I."/>
            <person name="Ito T."/>
            <person name="Fujiyama A."/>
            <person name="Inagaki F."/>
            <person name="Takami H."/>
        </authorList>
    </citation>
    <scope>NUCLEOTIDE SEQUENCE</scope>
    <source>
        <strain evidence="2">Expedition CK06-06</strain>
    </source>
</reference>
<dbReference type="PANTHER" id="PTHR42959">
    <property type="entry name" value="CARBAMOYLTRANSFERASE"/>
    <property type="match status" value="1"/>
</dbReference>
<comment type="caution">
    <text evidence="2">The sequence shown here is derived from an EMBL/GenBank/DDBJ whole genome shotgun (WGS) entry which is preliminary data.</text>
</comment>
<accession>X0W681</accession>
<dbReference type="GO" id="GO:0008270">
    <property type="term" value="F:zinc ion binding"/>
    <property type="evidence" value="ECO:0007669"/>
    <property type="project" value="TreeGrafter"/>
</dbReference>
<sequence>DAVSALAGVRVEIDYEAQAAIELEMLALEEGDEFEGKSYPFSISEHQEMRVIKLGGLFSAVVQDVRAQVPIPIISLRFHNSVAQMIIEMGKLMAKETGIAQVALSGGVFQNRLLLRLATAGLQREGFSVLTHHLVPCNDGGISLGQAVIANFELA</sequence>
<dbReference type="InterPro" id="IPR055128">
    <property type="entry name" value="HypF_C_2"/>
</dbReference>
<dbReference type="GO" id="GO:0016743">
    <property type="term" value="F:carboxyl- or carbamoyltransferase activity"/>
    <property type="evidence" value="ECO:0007669"/>
    <property type="project" value="TreeGrafter"/>
</dbReference>
<dbReference type="Pfam" id="PF22521">
    <property type="entry name" value="HypF_C_2"/>
    <property type="match status" value="1"/>
</dbReference>